<sequence length="170" mass="18868">MQASDKIAIAAAIIAACAFFATVWQAHLAHTHNRLSVRPLLVWARERTVNDTGTEVIFMLRNCGVGPAIITERVFLVDEKPFLPPTDTKDEVEAFVRSVLGSKCAWHLRAQGLPGLGSAFPAGDSQVIARIFFPNHSLQMVDDLLAQISTAEFRVRYESLYKERFVLLAT</sequence>
<organism evidence="1 2">
    <name type="scientific">Hylemonella gracilis</name>
    <dbReference type="NCBI Taxonomy" id="80880"/>
    <lineage>
        <taxon>Bacteria</taxon>
        <taxon>Pseudomonadati</taxon>
        <taxon>Pseudomonadota</taxon>
        <taxon>Betaproteobacteria</taxon>
        <taxon>Burkholderiales</taxon>
        <taxon>Comamonadaceae</taxon>
        <taxon>Hylemonella</taxon>
    </lineage>
</organism>
<evidence type="ECO:0000313" key="2">
    <source>
        <dbReference type="Proteomes" id="UP000292939"/>
    </source>
</evidence>
<gene>
    <name evidence="1" type="ORF">DW355_08055</name>
</gene>
<dbReference type="RefSeq" id="WP_131279115.1">
    <property type="nucleotide sequence ID" value="NZ_CP031395.1"/>
</dbReference>
<reference evidence="1 2" key="1">
    <citation type="submission" date="2018-07" db="EMBL/GenBank/DDBJ databases">
        <title>Exploring interactions and the metabolic potential of the ultra-small soil bacteria Hylemonella gracilis.</title>
        <authorList>
            <person name="Tyc O."/>
            <person name="Kulkarni P."/>
            <person name="Gawehns F."/>
            <person name="Hundscheid M."/>
            <person name="Zweers H."/>
            <person name="Garbeva P."/>
        </authorList>
    </citation>
    <scope>NUCLEOTIDE SEQUENCE [LARGE SCALE GENOMIC DNA]</scope>
    <source>
        <strain evidence="1 2">NS1</strain>
    </source>
</reference>
<protein>
    <submittedName>
        <fullName evidence="1">Uncharacterized protein</fullName>
    </submittedName>
</protein>
<dbReference type="PROSITE" id="PS51257">
    <property type="entry name" value="PROKAR_LIPOPROTEIN"/>
    <property type="match status" value="1"/>
</dbReference>
<dbReference type="AlphaFoldDB" id="A0A4P6UMH2"/>
<dbReference type="KEGG" id="hgr:DW355_08055"/>
<dbReference type="OrthoDB" id="9182201at2"/>
<name>A0A4P6UMH2_9BURK</name>
<dbReference type="Proteomes" id="UP000292939">
    <property type="component" value="Chromosome"/>
</dbReference>
<accession>A0A4P6UMH2</accession>
<proteinExistence type="predicted"/>
<evidence type="ECO:0000313" key="1">
    <source>
        <dbReference type="EMBL" id="QBK04731.1"/>
    </source>
</evidence>
<dbReference type="EMBL" id="CP031395">
    <property type="protein sequence ID" value="QBK04731.1"/>
    <property type="molecule type" value="Genomic_DNA"/>
</dbReference>